<feature type="binding site" evidence="6">
    <location>
        <position position="218"/>
    </location>
    <ligand>
        <name>Ca(2+)</name>
        <dbReference type="ChEBI" id="CHEBI:29108"/>
    </ligand>
</feature>
<dbReference type="GO" id="GO:0030166">
    <property type="term" value="P:proteoglycan biosynthetic process"/>
    <property type="evidence" value="ECO:0007669"/>
    <property type="project" value="TreeGrafter"/>
</dbReference>
<evidence type="ECO:0000256" key="7">
    <source>
        <dbReference type="SAM" id="MobiDB-lite"/>
    </source>
</evidence>
<accession>A0A8U0QDC2</accession>
<feature type="transmembrane region" description="Helical" evidence="8">
    <location>
        <begin position="54"/>
        <end position="72"/>
    </location>
</feature>
<feature type="binding site" evidence="6">
    <location>
        <position position="399"/>
    </location>
    <ligand>
        <name>Ca(2+)</name>
        <dbReference type="ChEBI" id="CHEBI:29108"/>
    </ligand>
</feature>
<dbReference type="RefSeq" id="XP_038842321.1">
    <property type="nucleotide sequence ID" value="XM_038986393.1"/>
</dbReference>
<reference evidence="10" key="1">
    <citation type="submission" date="2025-08" db="UniProtKB">
        <authorList>
            <consortium name="RefSeq"/>
        </authorList>
    </citation>
    <scope>IDENTIFICATION</scope>
    <source>
        <tissue evidence="10">White muscle</tissue>
    </source>
</reference>
<sequence>MKPVKTAYRYNSEPERGGPDDSSSMNSLRISVRGLPALAFMACAAADPRFRLKWRAITVATLLALTLLLYLHQTTGVGTGGNDFFGGVSSDRFHHHGNGAQSWWTNNDKEVNNNGNRQPVAAVGSNGGVNWKNKHYNNTYPLSPPERIASGSIRYRIGVIADLDMASRSTKGQTWFSVMRRGHLVVSESGDRVEVEWDADSLTLESHLAEKGRGFKAEWLAVKDECLYVGGLGKEWTTTTGEFINDNPQWIKVVGYRGDVEHENWVPRYNALRSAAGIQPPGYLIHESAVWSDRLQRWFFLPRRASSERYDEIADERRATNLLLSCPSDFRDITVGHAGPLHPTHGFSSFKFVPDTDDQIVLALKSEEDAGKIATYILAFTLDGRMLLPETKIGDLKYEGLEFI</sequence>
<evidence type="ECO:0000256" key="6">
    <source>
        <dbReference type="PIRSR" id="PIRSR609283-1"/>
    </source>
</evidence>
<comment type="similarity">
    <text evidence="5">Belongs to the apyrase family.</text>
</comment>
<keyword evidence="8" id="KW-1133">Transmembrane helix</keyword>
<evidence type="ECO:0000256" key="5">
    <source>
        <dbReference type="ARBA" id="ARBA00025738"/>
    </source>
</evidence>
<dbReference type="AlphaFoldDB" id="A0A8U0QDC2"/>
<protein>
    <submittedName>
        <fullName evidence="10">Soluble calcium-activated nucleotidase 1-like isoform X3</fullName>
    </submittedName>
</protein>
<evidence type="ECO:0000313" key="10">
    <source>
        <dbReference type="RefSeq" id="XP_038842321.1"/>
    </source>
</evidence>
<dbReference type="GO" id="GO:0045134">
    <property type="term" value="F:UDP phosphatase activity"/>
    <property type="evidence" value="ECO:0007669"/>
    <property type="project" value="TreeGrafter"/>
</dbReference>
<dbReference type="InterPro" id="IPR009283">
    <property type="entry name" value="Apyrase"/>
</dbReference>
<dbReference type="PANTHER" id="PTHR13023:SF3">
    <property type="entry name" value="SOLUBLE CALCIUM-ACTIVATED NUCLEOTIDASE 1"/>
    <property type="match status" value="1"/>
</dbReference>
<dbReference type="Gene3D" id="2.120.10.100">
    <property type="entry name" value="Apyrase"/>
    <property type="match status" value="2"/>
</dbReference>
<dbReference type="GeneID" id="120041437"/>
<dbReference type="GO" id="GO:0004382">
    <property type="term" value="F:GDP phosphatase activity"/>
    <property type="evidence" value="ECO:0007669"/>
    <property type="project" value="TreeGrafter"/>
</dbReference>
<feature type="binding site" evidence="6">
    <location>
        <position position="348"/>
    </location>
    <ligand>
        <name>Ca(2+)</name>
        <dbReference type="ChEBI" id="CHEBI:29108"/>
    </ligand>
</feature>
<dbReference type="PANTHER" id="PTHR13023">
    <property type="entry name" value="APYRASE"/>
    <property type="match status" value="1"/>
</dbReference>
<keyword evidence="9" id="KW-1185">Reference proteome</keyword>
<evidence type="ECO:0000313" key="9">
    <source>
        <dbReference type="Proteomes" id="UP000808372"/>
    </source>
</evidence>
<name>A0A8U0QDC2_SALNM</name>
<evidence type="ECO:0000256" key="1">
    <source>
        <dbReference type="ARBA" id="ARBA00001913"/>
    </source>
</evidence>
<evidence type="ECO:0000256" key="3">
    <source>
        <dbReference type="ARBA" id="ARBA00022801"/>
    </source>
</evidence>
<proteinExistence type="inferred from homology"/>
<evidence type="ECO:0000256" key="8">
    <source>
        <dbReference type="SAM" id="Phobius"/>
    </source>
</evidence>
<comment type="cofactor">
    <cofactor evidence="1 6">
        <name>Ca(2+)</name>
        <dbReference type="ChEBI" id="CHEBI:29108"/>
    </cofactor>
</comment>
<dbReference type="InterPro" id="IPR036258">
    <property type="entry name" value="Apyrase_sf"/>
</dbReference>
<organism evidence="9 10">
    <name type="scientific">Salvelinus namaycush</name>
    <name type="common">Lake trout</name>
    <name type="synonym">Salmo namaycush</name>
    <dbReference type="NCBI Taxonomy" id="8040"/>
    <lineage>
        <taxon>Eukaryota</taxon>
        <taxon>Metazoa</taxon>
        <taxon>Chordata</taxon>
        <taxon>Craniata</taxon>
        <taxon>Vertebrata</taxon>
        <taxon>Euteleostomi</taxon>
        <taxon>Actinopterygii</taxon>
        <taxon>Neopterygii</taxon>
        <taxon>Teleostei</taxon>
        <taxon>Protacanthopterygii</taxon>
        <taxon>Salmoniformes</taxon>
        <taxon>Salmonidae</taxon>
        <taxon>Salmoninae</taxon>
        <taxon>Salvelinus</taxon>
    </lineage>
</organism>
<keyword evidence="8" id="KW-0472">Membrane</keyword>
<feature type="binding site" evidence="6">
    <location>
        <position position="287"/>
    </location>
    <ligand>
        <name>Ca(2+)</name>
        <dbReference type="ChEBI" id="CHEBI:29108"/>
    </ligand>
</feature>
<dbReference type="Pfam" id="PF06079">
    <property type="entry name" value="Apyrase"/>
    <property type="match status" value="1"/>
</dbReference>
<dbReference type="GO" id="GO:0005509">
    <property type="term" value="F:calcium ion binding"/>
    <property type="evidence" value="ECO:0007669"/>
    <property type="project" value="InterPro"/>
</dbReference>
<feature type="region of interest" description="Disordered" evidence="7">
    <location>
        <begin position="1"/>
        <end position="25"/>
    </location>
</feature>
<dbReference type="Proteomes" id="UP000808372">
    <property type="component" value="Unplaced"/>
</dbReference>
<keyword evidence="3" id="KW-0378">Hydrolase</keyword>
<evidence type="ECO:0000256" key="4">
    <source>
        <dbReference type="ARBA" id="ARBA00022837"/>
    </source>
</evidence>
<dbReference type="SUPFAM" id="SSF101887">
    <property type="entry name" value="Apyrase"/>
    <property type="match status" value="1"/>
</dbReference>
<evidence type="ECO:0000256" key="2">
    <source>
        <dbReference type="ARBA" id="ARBA00022723"/>
    </source>
</evidence>
<keyword evidence="2 6" id="KW-0479">Metal-binding</keyword>
<keyword evidence="8" id="KW-0812">Transmembrane</keyword>
<gene>
    <name evidence="10" type="primary">LOC120041437</name>
</gene>
<keyword evidence="4 6" id="KW-0106">Calcium</keyword>